<dbReference type="PROSITE" id="PS50157">
    <property type="entry name" value="ZINC_FINGER_C2H2_2"/>
    <property type="match status" value="7"/>
</dbReference>
<proteinExistence type="predicted"/>
<evidence type="ECO:0000256" key="5">
    <source>
        <dbReference type="PROSITE-ProRule" id="PRU00042"/>
    </source>
</evidence>
<dbReference type="Gene3D" id="3.40.1800.20">
    <property type="match status" value="1"/>
</dbReference>
<feature type="domain" description="C2H2-type" evidence="7">
    <location>
        <begin position="360"/>
        <end position="387"/>
    </location>
</feature>
<dbReference type="InterPro" id="IPR050329">
    <property type="entry name" value="GLI_C2H2-zinc-finger"/>
</dbReference>
<keyword evidence="4 6" id="KW-0862">Zinc</keyword>
<comment type="caution">
    <text evidence="9">The sequence shown here is derived from an EMBL/GenBank/DDBJ whole genome shotgun (WGS) entry which is preliminary data.</text>
</comment>
<dbReference type="GO" id="GO:0045944">
    <property type="term" value="P:positive regulation of transcription by RNA polymerase II"/>
    <property type="evidence" value="ECO:0007669"/>
    <property type="project" value="UniProtKB-ARBA"/>
</dbReference>
<evidence type="ECO:0000256" key="1">
    <source>
        <dbReference type="ARBA" id="ARBA00022723"/>
    </source>
</evidence>
<feature type="binding site" evidence="6">
    <location>
        <position position="78"/>
    </location>
    <ligand>
        <name>Zn(2+)</name>
        <dbReference type="ChEBI" id="CHEBI:29105"/>
    </ligand>
</feature>
<dbReference type="Pfam" id="PF12874">
    <property type="entry name" value="zf-met"/>
    <property type="match status" value="1"/>
</dbReference>
<organism evidence="9 10">
    <name type="scientific">Parnassius mnemosyne</name>
    <name type="common">clouded apollo</name>
    <dbReference type="NCBI Taxonomy" id="213953"/>
    <lineage>
        <taxon>Eukaryota</taxon>
        <taxon>Metazoa</taxon>
        <taxon>Ecdysozoa</taxon>
        <taxon>Arthropoda</taxon>
        <taxon>Hexapoda</taxon>
        <taxon>Insecta</taxon>
        <taxon>Pterygota</taxon>
        <taxon>Neoptera</taxon>
        <taxon>Endopterygota</taxon>
        <taxon>Lepidoptera</taxon>
        <taxon>Glossata</taxon>
        <taxon>Ditrysia</taxon>
        <taxon>Papilionoidea</taxon>
        <taxon>Papilionidae</taxon>
        <taxon>Parnassiinae</taxon>
        <taxon>Parnassini</taxon>
        <taxon>Parnassius</taxon>
        <taxon>Driopa</taxon>
    </lineage>
</organism>
<feature type="binding site" evidence="6">
    <location>
        <position position="27"/>
    </location>
    <ligand>
        <name>Zn(2+)</name>
        <dbReference type="ChEBI" id="CHEBI:29105"/>
    </ligand>
</feature>
<feature type="domain" description="C2H2-type" evidence="7">
    <location>
        <begin position="240"/>
        <end position="267"/>
    </location>
</feature>
<dbReference type="GO" id="GO:0000981">
    <property type="term" value="F:DNA-binding transcription factor activity, RNA polymerase II-specific"/>
    <property type="evidence" value="ECO:0007669"/>
    <property type="project" value="TreeGrafter"/>
</dbReference>
<reference evidence="9 10" key="1">
    <citation type="submission" date="2023-11" db="EMBL/GenBank/DDBJ databases">
        <authorList>
            <person name="Hedman E."/>
            <person name="Englund M."/>
            <person name="Stromberg M."/>
            <person name="Nyberg Akerstrom W."/>
            <person name="Nylinder S."/>
            <person name="Jareborg N."/>
            <person name="Kallberg Y."/>
            <person name="Kronander E."/>
        </authorList>
    </citation>
    <scope>NUCLEOTIDE SEQUENCE [LARGE SCALE GENOMIC DNA]</scope>
</reference>
<sequence length="508" mass="59278">MTLYSVKTDSNVFTYEYFQQDDVCRLCWNRNAEREIVSRNIEKRCNIKNELLDKVRYCLNIDISITDTDYPNKACENCFGQLEKFHEFKIFCNETDKKLREILLNKINYKSVHPTQNSCIIKVENNKSACDYQMSECNDSYQDNLHNLDVTNESETLQNHVTSRKSRIKSKYKPIRTPTYCNICRIDFENNDNFSNHNSLYHGIEDGGLYKCFGCEKRFKSRKTRLGHEINFCKGLKDGYHCSVCDRYLPKRRVYENHMRNHRDNVAVELPEDIFKCLKCYKLFNTKTNLKKHMAVHNGEKKNFVCESCGRVFTRQDYLHKHKLTHTGVKQHVCPHCGFRTTQRSSLTVHIRKHTGERPYSCDVCPQRCVSSSNLRAHRRRHLGLKKYECTICSKKFGYKISLDEHVASTHERSQSHICPHCGAVYTRIRGLRRHLLAKHGKGKDDEGISKIELLKNGDDTTNLYVKVVPENHAIAEGDKVDSILKDAVKDMEPDFALKTQDNGVYIV</sequence>
<dbReference type="GO" id="GO:0008270">
    <property type="term" value="F:zinc ion binding"/>
    <property type="evidence" value="ECO:0007669"/>
    <property type="project" value="UniProtKB-UniRule"/>
</dbReference>
<dbReference type="InterPro" id="IPR012934">
    <property type="entry name" value="Znf_AD"/>
</dbReference>
<feature type="binding site" evidence="6">
    <location>
        <position position="24"/>
    </location>
    <ligand>
        <name>Zn(2+)</name>
        <dbReference type="ChEBI" id="CHEBI:29105"/>
    </ligand>
</feature>
<dbReference type="Gene3D" id="3.30.160.60">
    <property type="entry name" value="Classic Zinc Finger"/>
    <property type="match status" value="5"/>
</dbReference>
<evidence type="ECO:0000259" key="8">
    <source>
        <dbReference type="PROSITE" id="PS51915"/>
    </source>
</evidence>
<dbReference type="SUPFAM" id="SSF57667">
    <property type="entry name" value="beta-beta-alpha zinc fingers"/>
    <property type="match status" value="4"/>
</dbReference>
<evidence type="ECO:0000259" key="7">
    <source>
        <dbReference type="PROSITE" id="PS50157"/>
    </source>
</evidence>
<accession>A0AAV1L149</accession>
<dbReference type="FunFam" id="3.30.160.60:FF:000100">
    <property type="entry name" value="Zinc finger 45-like"/>
    <property type="match status" value="1"/>
</dbReference>
<dbReference type="PROSITE" id="PS00028">
    <property type="entry name" value="ZINC_FINGER_C2H2_1"/>
    <property type="match status" value="6"/>
</dbReference>
<dbReference type="EMBL" id="CAVLGL010000082">
    <property type="protein sequence ID" value="CAK1587776.1"/>
    <property type="molecule type" value="Genomic_DNA"/>
</dbReference>
<dbReference type="Pfam" id="PF00096">
    <property type="entry name" value="zf-C2H2"/>
    <property type="match status" value="5"/>
</dbReference>
<dbReference type="PANTHER" id="PTHR19818:SF163">
    <property type="entry name" value="C2H2-TYPE DOMAIN-CONTAINING PROTEIN"/>
    <property type="match status" value="1"/>
</dbReference>
<dbReference type="Pfam" id="PF07776">
    <property type="entry name" value="zf-AD"/>
    <property type="match status" value="1"/>
</dbReference>
<dbReference type="GO" id="GO:0005634">
    <property type="term" value="C:nucleus"/>
    <property type="evidence" value="ECO:0007669"/>
    <property type="project" value="InterPro"/>
</dbReference>
<feature type="domain" description="ZAD" evidence="8">
    <location>
        <begin position="22"/>
        <end position="102"/>
    </location>
</feature>
<dbReference type="FunFam" id="3.30.160.60:FF:000446">
    <property type="entry name" value="Zinc finger protein"/>
    <property type="match status" value="1"/>
</dbReference>
<gene>
    <name evidence="9" type="ORF">PARMNEM_LOCUS8507</name>
</gene>
<dbReference type="GO" id="GO:0000978">
    <property type="term" value="F:RNA polymerase II cis-regulatory region sequence-specific DNA binding"/>
    <property type="evidence" value="ECO:0007669"/>
    <property type="project" value="TreeGrafter"/>
</dbReference>
<evidence type="ECO:0000313" key="9">
    <source>
        <dbReference type="EMBL" id="CAK1587776.1"/>
    </source>
</evidence>
<protein>
    <submittedName>
        <fullName evidence="9">Uncharacterized protein</fullName>
    </submittedName>
</protein>
<evidence type="ECO:0000256" key="2">
    <source>
        <dbReference type="ARBA" id="ARBA00022737"/>
    </source>
</evidence>
<keyword evidence="2" id="KW-0677">Repeat</keyword>
<dbReference type="SMART" id="SM00868">
    <property type="entry name" value="zf-AD"/>
    <property type="match status" value="1"/>
</dbReference>
<dbReference type="InterPro" id="IPR013087">
    <property type="entry name" value="Znf_C2H2_type"/>
</dbReference>
<dbReference type="PANTHER" id="PTHR19818">
    <property type="entry name" value="ZINC FINGER PROTEIN ZIC AND GLI"/>
    <property type="match status" value="1"/>
</dbReference>
<keyword evidence="10" id="KW-1185">Reference proteome</keyword>
<dbReference type="SUPFAM" id="SSF57716">
    <property type="entry name" value="Glucocorticoid receptor-like (DNA-binding domain)"/>
    <property type="match status" value="1"/>
</dbReference>
<name>A0AAV1L149_9NEOP</name>
<feature type="domain" description="C2H2-type" evidence="7">
    <location>
        <begin position="417"/>
        <end position="445"/>
    </location>
</feature>
<dbReference type="SMART" id="SM00355">
    <property type="entry name" value="ZnF_C2H2"/>
    <property type="match status" value="9"/>
</dbReference>
<evidence type="ECO:0000256" key="6">
    <source>
        <dbReference type="PROSITE-ProRule" id="PRU01263"/>
    </source>
</evidence>
<dbReference type="AlphaFoldDB" id="A0AAV1L149"/>
<evidence type="ECO:0000256" key="4">
    <source>
        <dbReference type="ARBA" id="ARBA00022833"/>
    </source>
</evidence>
<dbReference type="PROSITE" id="PS51915">
    <property type="entry name" value="ZAD"/>
    <property type="match status" value="1"/>
</dbReference>
<dbReference type="FunFam" id="3.30.160.60:FF:000417">
    <property type="entry name" value="Zinc finger protein"/>
    <property type="match status" value="1"/>
</dbReference>
<feature type="domain" description="C2H2-type" evidence="7">
    <location>
        <begin position="332"/>
        <end position="359"/>
    </location>
</feature>
<dbReference type="Proteomes" id="UP001314205">
    <property type="component" value="Unassembled WGS sequence"/>
</dbReference>
<evidence type="ECO:0000313" key="10">
    <source>
        <dbReference type="Proteomes" id="UP001314205"/>
    </source>
</evidence>
<feature type="binding site" evidence="6">
    <location>
        <position position="75"/>
    </location>
    <ligand>
        <name>Zn(2+)</name>
        <dbReference type="ChEBI" id="CHEBI:29105"/>
    </ligand>
</feature>
<feature type="domain" description="C2H2-type" evidence="7">
    <location>
        <begin position="388"/>
        <end position="416"/>
    </location>
</feature>
<dbReference type="Pfam" id="PF13912">
    <property type="entry name" value="zf-C2H2_6"/>
    <property type="match status" value="1"/>
</dbReference>
<keyword evidence="3 5" id="KW-0863">Zinc-finger</keyword>
<evidence type="ECO:0000256" key="3">
    <source>
        <dbReference type="ARBA" id="ARBA00022771"/>
    </source>
</evidence>
<dbReference type="InterPro" id="IPR036236">
    <property type="entry name" value="Znf_C2H2_sf"/>
</dbReference>
<keyword evidence="1 6" id="KW-0479">Metal-binding</keyword>
<feature type="domain" description="C2H2-type" evidence="7">
    <location>
        <begin position="304"/>
        <end position="331"/>
    </location>
</feature>
<feature type="domain" description="C2H2-type" evidence="7">
    <location>
        <begin position="275"/>
        <end position="302"/>
    </location>
</feature>